<reference evidence="1 2" key="1">
    <citation type="journal article" date="2011" name="Proc. Natl. Acad. Sci. U.S.A.">
        <title>Evolutionary erosion of yeast sex chromosomes by mating-type switching accidents.</title>
        <authorList>
            <person name="Gordon J.L."/>
            <person name="Armisen D."/>
            <person name="Proux-Wera E."/>
            <person name="Oheigeartaigh S.S."/>
            <person name="Byrne K.P."/>
            <person name="Wolfe K.H."/>
        </authorList>
    </citation>
    <scope>NUCLEOTIDE SEQUENCE [LARGE SCALE GENOMIC DNA]</scope>
    <source>
        <strain evidence="2">ATCC MYA-139 / BCRC 22969 / CBS 8797 / CCRC 22969 / KCTC 17520 / NBRC 10181 / NCYC 3082</strain>
    </source>
</reference>
<dbReference type="eggNOG" id="ENOG502S6VE">
    <property type="taxonomic scope" value="Eukaryota"/>
</dbReference>
<dbReference type="Proteomes" id="UP000006310">
    <property type="component" value="Chromosome 7"/>
</dbReference>
<dbReference type="AlphaFoldDB" id="J7RNF7"/>
<protein>
    <submittedName>
        <fullName evidence="1">Uncharacterized protein</fullName>
    </submittedName>
</protein>
<accession>J7RNF7</accession>
<proteinExistence type="predicted"/>
<organism evidence="1 2">
    <name type="scientific">Huiozyma naganishii (strain ATCC MYA-139 / BCRC 22969 / CBS 8797 / KCTC 17520 / NBRC 10181 / NCYC 3082 / Yp74L-3)</name>
    <name type="common">Yeast</name>
    <name type="synonym">Kazachstania naganishii</name>
    <dbReference type="NCBI Taxonomy" id="1071383"/>
    <lineage>
        <taxon>Eukaryota</taxon>
        <taxon>Fungi</taxon>
        <taxon>Dikarya</taxon>
        <taxon>Ascomycota</taxon>
        <taxon>Saccharomycotina</taxon>
        <taxon>Saccharomycetes</taxon>
        <taxon>Saccharomycetales</taxon>
        <taxon>Saccharomycetaceae</taxon>
        <taxon>Huiozyma</taxon>
    </lineage>
</organism>
<gene>
    <name evidence="1" type="primary">KNAG0G00200</name>
    <name evidence="1" type="ordered locus">KNAG_0G00200</name>
</gene>
<sequence length="243" mass="28167">MPVKSKHIPQFVYKYGRSLSAGELKRFEQRLAYPLLRDNYQEFLKKYNTLYLFRWSHDDWTLDRRYFWHRFLKKIGETDVDHHSSNRVHIKAIQEATGIPLGVDQNDNLRYLFKHNKDIRDVNSSVEKVLATAPKNHLELLSVGTKLSDLNGTASSTALLGANYIKPLVEESLSMYQDLDYDKLLQLARNTKNESPTGPKQVAKQLLRNVTSGQLTRPAMSKSRDWLFFTNPSPYTVAKYVDT</sequence>
<dbReference type="EMBL" id="HE978320">
    <property type="protein sequence ID" value="CCK71078.1"/>
    <property type="molecule type" value="Genomic_DNA"/>
</dbReference>
<dbReference type="GeneID" id="34526802"/>
<evidence type="ECO:0000313" key="1">
    <source>
        <dbReference type="EMBL" id="CCK71078.1"/>
    </source>
</evidence>
<keyword evidence="2" id="KW-1185">Reference proteome</keyword>
<dbReference type="RefSeq" id="XP_022465324.1">
    <property type="nucleotide sequence ID" value="XM_022608871.1"/>
</dbReference>
<reference evidence="2" key="2">
    <citation type="submission" date="2012-08" db="EMBL/GenBank/DDBJ databases">
        <title>Genome sequence of Kazachstania naganishii.</title>
        <authorList>
            <person name="Gordon J.L."/>
            <person name="Armisen D."/>
            <person name="Proux-Wera E."/>
            <person name="OhEigeartaigh S.S."/>
            <person name="Byrne K.P."/>
            <person name="Wolfe K.H."/>
        </authorList>
    </citation>
    <scope>NUCLEOTIDE SEQUENCE [LARGE SCALE GENOMIC DNA]</scope>
    <source>
        <strain evidence="2">ATCC MYA-139 / BCRC 22969 / CBS 8797 / CCRC 22969 / KCTC 17520 / NBRC 10181 / NCYC 3082</strain>
    </source>
</reference>
<evidence type="ECO:0000313" key="2">
    <source>
        <dbReference type="Proteomes" id="UP000006310"/>
    </source>
</evidence>
<name>J7RNF7_HUIN7</name>
<dbReference type="KEGG" id="kng:KNAG_0G00200"/>
<dbReference type="HOGENOM" id="CLU_090080_0_0_1"/>
<dbReference type="OMA" id="DYYWNLF"/>